<dbReference type="AlphaFoldDB" id="A0AAV2ZXR0"/>
<comment type="caution">
    <text evidence="17">The sequence shown here is derived from an EMBL/GenBank/DDBJ whole genome shotgun (WGS) entry which is preliminary data.</text>
</comment>
<feature type="region of interest" description="Disordered" evidence="14">
    <location>
        <begin position="56"/>
        <end position="75"/>
    </location>
</feature>
<dbReference type="InterPro" id="IPR024810">
    <property type="entry name" value="MAB21L/cGLR"/>
</dbReference>
<gene>
    <name evidence="17" type="ORF">GDO54_004084</name>
</gene>
<keyword evidence="10" id="KW-0175">Coiled coil</keyword>
<evidence type="ECO:0000256" key="13">
    <source>
        <dbReference type="ARBA" id="ARBA00023242"/>
    </source>
</evidence>
<dbReference type="PANTHER" id="PTHR10656:SF8">
    <property type="entry name" value="INOSITOL 1,4,5-TRISPHOSPHATE RECEPTOR-INTERACTING PROTEIN"/>
    <property type="match status" value="1"/>
</dbReference>
<comment type="function">
    <text evidence="1">Enhances Ca(2+)-mediated inhibition of inositol 1,4,5-triphosphate receptor (ITPR) Ca(2+) release.</text>
</comment>
<feature type="chain" id="PRO_5043640613" description="Inositol 1,4,5-trisphosphate receptor-interacting protein" evidence="15">
    <location>
        <begin position="16"/>
        <end position="536"/>
    </location>
</feature>
<dbReference type="GO" id="GO:0005886">
    <property type="term" value="C:plasma membrane"/>
    <property type="evidence" value="ECO:0007669"/>
    <property type="project" value="UniProtKB-SubCell"/>
</dbReference>
<keyword evidence="13" id="KW-0539">Nucleus</keyword>
<evidence type="ECO:0000256" key="10">
    <source>
        <dbReference type="ARBA" id="ARBA00023054"/>
    </source>
</evidence>
<evidence type="ECO:0000313" key="17">
    <source>
        <dbReference type="EMBL" id="DBA14798.1"/>
    </source>
</evidence>
<evidence type="ECO:0000256" key="5">
    <source>
        <dbReference type="ARBA" id="ARBA00019443"/>
    </source>
</evidence>
<feature type="signal peptide" evidence="15">
    <location>
        <begin position="1"/>
        <end position="15"/>
    </location>
</feature>
<dbReference type="Proteomes" id="UP001181693">
    <property type="component" value="Unassembled WGS sequence"/>
</dbReference>
<dbReference type="InterPro" id="IPR046906">
    <property type="entry name" value="Mab-21_HhH/H2TH-like"/>
</dbReference>
<evidence type="ECO:0000256" key="3">
    <source>
        <dbReference type="ARBA" id="ARBA00004494"/>
    </source>
</evidence>
<dbReference type="EMBL" id="DYDO01000012">
    <property type="protein sequence ID" value="DBA14798.1"/>
    <property type="molecule type" value="Genomic_DNA"/>
</dbReference>
<evidence type="ECO:0000256" key="14">
    <source>
        <dbReference type="SAM" id="MobiDB-lite"/>
    </source>
</evidence>
<keyword evidence="11" id="KW-0472">Membrane</keyword>
<evidence type="ECO:0000256" key="1">
    <source>
        <dbReference type="ARBA" id="ARBA00003856"/>
    </source>
</evidence>
<dbReference type="SMART" id="SM01265">
    <property type="entry name" value="Mab-21"/>
    <property type="match status" value="1"/>
</dbReference>
<dbReference type="PANTHER" id="PTHR10656">
    <property type="entry name" value="CELL FATE DETERMINING PROTEIN MAB21-RELATED"/>
    <property type="match status" value="1"/>
</dbReference>
<comment type="subcellular location">
    <subcellularLocation>
        <location evidence="2">Cell membrane</location>
        <topology evidence="2">Single-pass type I membrane protein</topology>
    </subcellularLocation>
    <subcellularLocation>
        <location evidence="3">Nucleus outer membrane</location>
        <topology evidence="3">Single-pass type I membrane protein</topology>
    </subcellularLocation>
</comment>
<sequence length="536" mass="61793">MQAGIFKVCLVVITAIVNHPLLFPNNDSATDDLIIQKLKEREENLKLQQLELEQLLSHREPPREEEAEPENQPAGDESLWDFWSVMSMIVFLMIEVWRQDFLDNTSQEPSKEEDDLLFTGSSCHGIPFPSKTMLAIFHDQYIRTTTNDAARTKEFVEGFADDLLEALRSVCNRDADMEVEDSICVGSMYENWRVNKPLICDLLVPFAPPEPYYFRCQPWVSSKSIASHQQNFRSILVCGPEDASGCVCDRKKLGEDMLCLLHNPSSKKKVPKDVNLLCSKDSNYLDTDQVMKWFQTAITKAWGRISHKYEFELTFSHLDSPGALRVKFKSGKVISFNISPVVQYEDSDLYFISQFPGKNSSDELSSSIQWNLSFAVYERRFLKDVAKHLPGNSCHLSCLQIMTFLHSKQCQITGPRGLTSYHLKTVLLHLLLTRPYDDWNNIMLEDRLRDMFKSLEKCLLEKKLHHFMIGNSKLPDTVSLPEHFRTAEPLNLFRSFVLNRDLYQKTLTMFYEMIKNATVVINEYSFHIPVGPSIKN</sequence>
<evidence type="ECO:0000313" key="18">
    <source>
        <dbReference type="Proteomes" id="UP001181693"/>
    </source>
</evidence>
<evidence type="ECO:0000256" key="2">
    <source>
        <dbReference type="ARBA" id="ARBA00004251"/>
    </source>
</evidence>
<proteinExistence type="inferred from homology"/>
<comment type="similarity">
    <text evidence="4">Belongs to the ITPRIP family.</text>
</comment>
<keyword evidence="6" id="KW-1003">Cell membrane</keyword>
<evidence type="ECO:0000256" key="4">
    <source>
        <dbReference type="ARBA" id="ARBA00005554"/>
    </source>
</evidence>
<evidence type="ECO:0000256" key="15">
    <source>
        <dbReference type="SAM" id="SignalP"/>
    </source>
</evidence>
<evidence type="ECO:0000256" key="7">
    <source>
        <dbReference type="ARBA" id="ARBA00022692"/>
    </source>
</evidence>
<evidence type="ECO:0000256" key="9">
    <source>
        <dbReference type="ARBA" id="ARBA00022989"/>
    </source>
</evidence>
<keyword evidence="9" id="KW-1133">Transmembrane helix</keyword>
<keyword evidence="8 15" id="KW-0732">Signal</keyword>
<name>A0AAV2ZXR0_PYXAD</name>
<keyword evidence="18" id="KW-1185">Reference proteome</keyword>
<feature type="domain" description="Mab-21-like HhH/H2TH-like" evidence="16">
    <location>
        <begin position="396"/>
        <end position="474"/>
    </location>
</feature>
<protein>
    <recommendedName>
        <fullName evidence="5">Inositol 1,4,5-trisphosphate receptor-interacting protein</fullName>
    </recommendedName>
</protein>
<evidence type="ECO:0000259" key="16">
    <source>
        <dbReference type="Pfam" id="PF20266"/>
    </source>
</evidence>
<keyword evidence="12" id="KW-0325">Glycoprotein</keyword>
<accession>A0AAV2ZXR0</accession>
<evidence type="ECO:0000256" key="8">
    <source>
        <dbReference type="ARBA" id="ARBA00022729"/>
    </source>
</evidence>
<dbReference type="InterPro" id="IPR026250">
    <property type="entry name" value="ITPRIP-like"/>
</dbReference>
<reference evidence="17" key="1">
    <citation type="thesis" date="2020" institute="ProQuest LLC" country="789 East Eisenhower Parkway, Ann Arbor, MI, USA">
        <title>Comparative Genomics and Chromosome Evolution.</title>
        <authorList>
            <person name="Mudd A.B."/>
        </authorList>
    </citation>
    <scope>NUCLEOTIDE SEQUENCE</scope>
    <source>
        <strain evidence="17">1538</strain>
        <tissue evidence="17">Blood</tissue>
    </source>
</reference>
<evidence type="ECO:0000256" key="6">
    <source>
        <dbReference type="ARBA" id="ARBA00022475"/>
    </source>
</evidence>
<dbReference type="Pfam" id="PF20266">
    <property type="entry name" value="Mab-21_C"/>
    <property type="match status" value="1"/>
</dbReference>
<dbReference type="GO" id="GO:0005640">
    <property type="term" value="C:nuclear outer membrane"/>
    <property type="evidence" value="ECO:0007669"/>
    <property type="project" value="UniProtKB-SubCell"/>
</dbReference>
<evidence type="ECO:0000256" key="12">
    <source>
        <dbReference type="ARBA" id="ARBA00023180"/>
    </source>
</evidence>
<dbReference type="PRINTS" id="PR02107">
    <property type="entry name" value="INOS145TPRIP"/>
</dbReference>
<keyword evidence="7" id="KW-0812">Transmembrane</keyword>
<organism evidence="17 18">
    <name type="scientific">Pyxicephalus adspersus</name>
    <name type="common">African bullfrog</name>
    <dbReference type="NCBI Taxonomy" id="30357"/>
    <lineage>
        <taxon>Eukaryota</taxon>
        <taxon>Metazoa</taxon>
        <taxon>Chordata</taxon>
        <taxon>Craniata</taxon>
        <taxon>Vertebrata</taxon>
        <taxon>Euteleostomi</taxon>
        <taxon>Amphibia</taxon>
        <taxon>Batrachia</taxon>
        <taxon>Anura</taxon>
        <taxon>Neobatrachia</taxon>
        <taxon>Ranoidea</taxon>
        <taxon>Pyxicephalidae</taxon>
        <taxon>Pyxicephalinae</taxon>
        <taxon>Pyxicephalus</taxon>
    </lineage>
</organism>
<dbReference type="Gene3D" id="1.10.1410.40">
    <property type="match status" value="1"/>
</dbReference>
<evidence type="ECO:0000256" key="11">
    <source>
        <dbReference type="ARBA" id="ARBA00023136"/>
    </source>
</evidence>